<organism evidence="5 6">
    <name type="scientific">Mycena chlorophos</name>
    <name type="common">Agaric fungus</name>
    <name type="synonym">Agaricus chlorophos</name>
    <dbReference type="NCBI Taxonomy" id="658473"/>
    <lineage>
        <taxon>Eukaryota</taxon>
        <taxon>Fungi</taxon>
        <taxon>Dikarya</taxon>
        <taxon>Basidiomycota</taxon>
        <taxon>Agaricomycotina</taxon>
        <taxon>Agaricomycetes</taxon>
        <taxon>Agaricomycetidae</taxon>
        <taxon>Agaricales</taxon>
        <taxon>Marasmiineae</taxon>
        <taxon>Mycenaceae</taxon>
        <taxon>Mycena</taxon>
    </lineage>
</organism>
<evidence type="ECO:0000256" key="1">
    <source>
        <dbReference type="ARBA" id="ARBA00022729"/>
    </source>
</evidence>
<dbReference type="GO" id="GO:0016787">
    <property type="term" value="F:hydrolase activity"/>
    <property type="evidence" value="ECO:0007669"/>
    <property type="project" value="UniProtKB-KW"/>
</dbReference>
<evidence type="ECO:0000313" key="5">
    <source>
        <dbReference type="EMBL" id="KAF7320616.1"/>
    </source>
</evidence>
<dbReference type="InterPro" id="IPR000254">
    <property type="entry name" value="CBD"/>
</dbReference>
<dbReference type="SMART" id="SM00236">
    <property type="entry name" value="fCBD"/>
    <property type="match status" value="1"/>
</dbReference>
<gene>
    <name evidence="5" type="ORF">HMN09_00146200</name>
</gene>
<reference evidence="5" key="1">
    <citation type="submission" date="2020-05" db="EMBL/GenBank/DDBJ databases">
        <title>Mycena genomes resolve the evolution of fungal bioluminescence.</title>
        <authorList>
            <person name="Tsai I.J."/>
        </authorList>
    </citation>
    <scope>NUCLEOTIDE SEQUENCE</scope>
    <source>
        <strain evidence="5">110903Hualien_Pintung</strain>
    </source>
</reference>
<dbReference type="AlphaFoldDB" id="A0A8H6TNT5"/>
<feature type="domain" description="CBM1" evidence="4">
    <location>
        <begin position="18"/>
        <end position="54"/>
    </location>
</feature>
<dbReference type="GO" id="GO:0030248">
    <property type="term" value="F:cellulose binding"/>
    <property type="evidence" value="ECO:0007669"/>
    <property type="project" value="InterPro"/>
</dbReference>
<feature type="chain" id="PRO_5034765846" evidence="3">
    <location>
        <begin position="19"/>
        <end position="85"/>
    </location>
</feature>
<dbReference type="EMBL" id="JACAZE010000002">
    <property type="protein sequence ID" value="KAF7320616.1"/>
    <property type="molecule type" value="Genomic_DNA"/>
</dbReference>
<dbReference type="OrthoDB" id="10035502at2759"/>
<dbReference type="GO" id="GO:0005576">
    <property type="term" value="C:extracellular region"/>
    <property type="evidence" value="ECO:0007669"/>
    <property type="project" value="InterPro"/>
</dbReference>
<name>A0A8H6TNT5_MYCCL</name>
<evidence type="ECO:0000259" key="4">
    <source>
        <dbReference type="PROSITE" id="PS51164"/>
    </source>
</evidence>
<keyword evidence="1 3" id="KW-0732">Signal</keyword>
<evidence type="ECO:0000313" key="6">
    <source>
        <dbReference type="Proteomes" id="UP000613580"/>
    </source>
</evidence>
<comment type="caution">
    <text evidence="5">The sequence shown here is derived from an EMBL/GenBank/DDBJ whole genome shotgun (WGS) entry which is preliminary data.</text>
</comment>
<dbReference type="Pfam" id="PF00734">
    <property type="entry name" value="CBM_1"/>
    <property type="match status" value="1"/>
</dbReference>
<evidence type="ECO:0000256" key="3">
    <source>
        <dbReference type="SAM" id="SignalP"/>
    </source>
</evidence>
<dbReference type="PROSITE" id="PS51164">
    <property type="entry name" value="CBM1_2"/>
    <property type="match status" value="1"/>
</dbReference>
<proteinExistence type="predicted"/>
<sequence>MQLRALLPALVLLPFALATIPLYGQCGGDDVVWADVCADGLNCTYYNFWYSQCLPPAEASSTDSAAAAESTGTKREVPIGGAELI</sequence>
<keyword evidence="6" id="KW-1185">Reference proteome</keyword>
<protein>
    <submittedName>
        <fullName evidence="5">Glycoside hydrolase</fullName>
    </submittedName>
</protein>
<accession>A0A8H6TNT5</accession>
<dbReference type="GO" id="GO:0005975">
    <property type="term" value="P:carbohydrate metabolic process"/>
    <property type="evidence" value="ECO:0007669"/>
    <property type="project" value="InterPro"/>
</dbReference>
<dbReference type="Proteomes" id="UP000613580">
    <property type="component" value="Unassembled WGS sequence"/>
</dbReference>
<dbReference type="InterPro" id="IPR035971">
    <property type="entry name" value="CBD_sf"/>
</dbReference>
<evidence type="ECO:0000256" key="2">
    <source>
        <dbReference type="SAM" id="MobiDB-lite"/>
    </source>
</evidence>
<feature type="region of interest" description="Disordered" evidence="2">
    <location>
        <begin position="64"/>
        <end position="85"/>
    </location>
</feature>
<keyword evidence="5" id="KW-0378">Hydrolase</keyword>
<feature type="signal peptide" evidence="3">
    <location>
        <begin position="1"/>
        <end position="18"/>
    </location>
</feature>
<dbReference type="SUPFAM" id="SSF57180">
    <property type="entry name" value="Cellulose-binding domain"/>
    <property type="match status" value="1"/>
</dbReference>